<keyword evidence="3" id="KW-1185">Reference proteome</keyword>
<dbReference type="EMBL" id="KQ484182">
    <property type="protein sequence ID" value="KYP36680.1"/>
    <property type="molecule type" value="Genomic_DNA"/>
</dbReference>
<dbReference type="Gramene" id="C.cajan_40524.t">
    <property type="protein sequence ID" value="C.cajan_40524.t.cds1"/>
    <property type="gene ID" value="C.cajan_40524"/>
</dbReference>
<proteinExistence type="predicted"/>
<gene>
    <name evidence="2" type="ORF">KK1_042180</name>
</gene>
<dbReference type="STRING" id="3821.A0A151R2A9"/>
<evidence type="ECO:0000256" key="1">
    <source>
        <dbReference type="SAM" id="Phobius"/>
    </source>
</evidence>
<name>A0A151R2A9_CAJCA</name>
<keyword evidence="1" id="KW-0472">Membrane</keyword>
<evidence type="ECO:0000313" key="2">
    <source>
        <dbReference type="EMBL" id="KYP36680.1"/>
    </source>
</evidence>
<reference evidence="2" key="1">
    <citation type="journal article" date="2012" name="Nat. Biotechnol.">
        <title>Draft genome sequence of pigeonpea (Cajanus cajan), an orphan legume crop of resource-poor farmers.</title>
        <authorList>
            <person name="Varshney R.K."/>
            <person name="Chen W."/>
            <person name="Li Y."/>
            <person name="Bharti A.K."/>
            <person name="Saxena R.K."/>
            <person name="Schlueter J.A."/>
            <person name="Donoghue M.T."/>
            <person name="Azam S."/>
            <person name="Fan G."/>
            <person name="Whaley A.M."/>
            <person name="Farmer A.D."/>
            <person name="Sheridan J."/>
            <person name="Iwata A."/>
            <person name="Tuteja R."/>
            <person name="Penmetsa R.V."/>
            <person name="Wu W."/>
            <person name="Upadhyaya H.D."/>
            <person name="Yang S.P."/>
            <person name="Shah T."/>
            <person name="Saxena K.B."/>
            <person name="Michael T."/>
            <person name="McCombie W.R."/>
            <person name="Yang B."/>
            <person name="Zhang G."/>
            <person name="Yang H."/>
            <person name="Wang J."/>
            <person name="Spillane C."/>
            <person name="Cook D.R."/>
            <person name="May G.D."/>
            <person name="Xu X."/>
            <person name="Jackson S.A."/>
        </authorList>
    </citation>
    <scope>NUCLEOTIDE SEQUENCE [LARGE SCALE GENOMIC DNA]</scope>
</reference>
<dbReference type="PANTHER" id="PTHR31635">
    <property type="entry name" value="REVERSE TRANSCRIPTASE DOMAIN-CONTAINING PROTEIN-RELATED"/>
    <property type="match status" value="1"/>
</dbReference>
<keyword evidence="1" id="KW-0812">Transmembrane</keyword>
<dbReference type="PANTHER" id="PTHR31635:SF196">
    <property type="entry name" value="REVERSE TRANSCRIPTASE DOMAIN-CONTAINING PROTEIN-RELATED"/>
    <property type="match status" value="1"/>
</dbReference>
<evidence type="ECO:0000313" key="3">
    <source>
        <dbReference type="Proteomes" id="UP000075243"/>
    </source>
</evidence>
<organism evidence="2 3">
    <name type="scientific">Cajanus cajan</name>
    <name type="common">Pigeon pea</name>
    <name type="synonym">Cajanus indicus</name>
    <dbReference type="NCBI Taxonomy" id="3821"/>
    <lineage>
        <taxon>Eukaryota</taxon>
        <taxon>Viridiplantae</taxon>
        <taxon>Streptophyta</taxon>
        <taxon>Embryophyta</taxon>
        <taxon>Tracheophyta</taxon>
        <taxon>Spermatophyta</taxon>
        <taxon>Magnoliopsida</taxon>
        <taxon>eudicotyledons</taxon>
        <taxon>Gunneridae</taxon>
        <taxon>Pentapetalae</taxon>
        <taxon>rosids</taxon>
        <taxon>fabids</taxon>
        <taxon>Fabales</taxon>
        <taxon>Fabaceae</taxon>
        <taxon>Papilionoideae</taxon>
        <taxon>50 kb inversion clade</taxon>
        <taxon>NPAAA clade</taxon>
        <taxon>indigoferoid/millettioid clade</taxon>
        <taxon>Phaseoleae</taxon>
        <taxon>Cajanus</taxon>
    </lineage>
</organism>
<protein>
    <submittedName>
        <fullName evidence="2">Uncharacterized protein</fullName>
    </submittedName>
</protein>
<feature type="transmembrane region" description="Helical" evidence="1">
    <location>
        <begin position="21"/>
        <end position="42"/>
    </location>
</feature>
<dbReference type="Proteomes" id="UP000075243">
    <property type="component" value="Unassembled WGS sequence"/>
</dbReference>
<accession>A0A151R2A9</accession>
<feature type="transmembrane region" description="Helical" evidence="1">
    <location>
        <begin position="62"/>
        <end position="82"/>
    </location>
</feature>
<sequence>KKPYDRLNWSFICSTLENVDFLPRFINLVMTFISFPRMHILWNGEVLEKFTPSPGIWQGDPLSLYIFVLCMECLFHIIEIVVKKRL</sequence>
<keyword evidence="1" id="KW-1133">Transmembrane helix</keyword>
<feature type="non-terminal residue" evidence="2">
    <location>
        <position position="1"/>
    </location>
</feature>
<dbReference type="AlphaFoldDB" id="A0A151R2A9"/>